<evidence type="ECO:0000256" key="3">
    <source>
        <dbReference type="ARBA" id="ARBA00023125"/>
    </source>
</evidence>
<accession>A0ABY2X2F2</accession>
<dbReference type="PANTHER" id="PTHR30126:SF98">
    <property type="entry name" value="HTH-TYPE TRANSCRIPTIONAL ACTIVATOR BAUR"/>
    <property type="match status" value="1"/>
</dbReference>
<dbReference type="Gene3D" id="3.40.190.10">
    <property type="entry name" value="Periplasmic binding protein-like II"/>
    <property type="match status" value="2"/>
</dbReference>
<dbReference type="Pfam" id="PF03466">
    <property type="entry name" value="LysR_substrate"/>
    <property type="match status" value="1"/>
</dbReference>
<dbReference type="PRINTS" id="PR00039">
    <property type="entry name" value="HTHLYSR"/>
</dbReference>
<proteinExistence type="inferred from homology"/>
<comment type="caution">
    <text evidence="6">The sequence shown here is derived from an EMBL/GenBank/DDBJ whole genome shotgun (WGS) entry which is preliminary data.</text>
</comment>
<sequence length="297" mass="32677">MKISGTDIHLLTVFDSVVRNNGFSAAQAELGLSQPTISNHITALEERLGVKLCQRGRRGFLLTDEGRMVHEIGLDLLETLDAHSGKLAAIKGSLAGRLKVAMVDCIATDPHLKLPDAIGDLAASAPSVRLELSVDQPQNILTGVVDGDYHLGIGGFDNRISGLDYEDLYDEQHALYCGKGHPLFDLADEEITQEAAYAHPWAHRGYWSRQRQKSFMQVDADRIVHCIEAQIVLVLSGSCLGLLPTHHAAMFAAAGRLRRLPVTSDDFTSRMQMVTRSGPKPKVIAFFRDALHRRHSR</sequence>
<dbReference type="PROSITE" id="PS50931">
    <property type="entry name" value="HTH_LYSR"/>
    <property type="match status" value="1"/>
</dbReference>
<evidence type="ECO:0000259" key="5">
    <source>
        <dbReference type="PROSITE" id="PS50931"/>
    </source>
</evidence>
<gene>
    <name evidence="6" type="ORF">FGK63_07865</name>
</gene>
<dbReference type="PANTHER" id="PTHR30126">
    <property type="entry name" value="HTH-TYPE TRANSCRIPTIONAL REGULATOR"/>
    <property type="match status" value="1"/>
</dbReference>
<reference evidence="6 7" key="1">
    <citation type="submission" date="2019-05" db="EMBL/GenBank/DDBJ databases">
        <title>Ruegeria sp. nov., isolated from tidal flat.</title>
        <authorList>
            <person name="Kim W."/>
        </authorList>
    </citation>
    <scope>NUCLEOTIDE SEQUENCE [LARGE SCALE GENOMIC DNA]</scope>
    <source>
        <strain evidence="6 7">CAU 1488</strain>
    </source>
</reference>
<name>A0ABY2X2F2_9RHOB</name>
<dbReference type="Pfam" id="PF00126">
    <property type="entry name" value="HTH_1"/>
    <property type="match status" value="1"/>
</dbReference>
<protein>
    <submittedName>
        <fullName evidence="6">LysR family transcriptional regulator</fullName>
    </submittedName>
</protein>
<evidence type="ECO:0000313" key="6">
    <source>
        <dbReference type="EMBL" id="TMV09028.1"/>
    </source>
</evidence>
<evidence type="ECO:0000313" key="7">
    <source>
        <dbReference type="Proteomes" id="UP001193035"/>
    </source>
</evidence>
<feature type="domain" description="HTH lysR-type" evidence="5">
    <location>
        <begin position="6"/>
        <end position="63"/>
    </location>
</feature>
<dbReference type="InterPro" id="IPR036388">
    <property type="entry name" value="WH-like_DNA-bd_sf"/>
</dbReference>
<dbReference type="Gene3D" id="1.10.10.10">
    <property type="entry name" value="Winged helix-like DNA-binding domain superfamily/Winged helix DNA-binding domain"/>
    <property type="match status" value="1"/>
</dbReference>
<evidence type="ECO:0000256" key="2">
    <source>
        <dbReference type="ARBA" id="ARBA00023015"/>
    </source>
</evidence>
<keyword evidence="2" id="KW-0805">Transcription regulation</keyword>
<comment type="similarity">
    <text evidence="1">Belongs to the LysR transcriptional regulatory family.</text>
</comment>
<dbReference type="EMBL" id="VCPD01000002">
    <property type="protein sequence ID" value="TMV09028.1"/>
    <property type="molecule type" value="Genomic_DNA"/>
</dbReference>
<dbReference type="SUPFAM" id="SSF53850">
    <property type="entry name" value="Periplasmic binding protein-like II"/>
    <property type="match status" value="1"/>
</dbReference>
<keyword evidence="3" id="KW-0238">DNA-binding</keyword>
<keyword evidence="4" id="KW-0804">Transcription</keyword>
<dbReference type="Proteomes" id="UP001193035">
    <property type="component" value="Unassembled WGS sequence"/>
</dbReference>
<dbReference type="InterPro" id="IPR005119">
    <property type="entry name" value="LysR_subst-bd"/>
</dbReference>
<dbReference type="InterPro" id="IPR000847">
    <property type="entry name" value="LysR_HTH_N"/>
</dbReference>
<dbReference type="RefSeq" id="WP_138841057.1">
    <property type="nucleotide sequence ID" value="NZ_VCPD01000002.1"/>
</dbReference>
<evidence type="ECO:0000256" key="1">
    <source>
        <dbReference type="ARBA" id="ARBA00009437"/>
    </source>
</evidence>
<evidence type="ECO:0000256" key="4">
    <source>
        <dbReference type="ARBA" id="ARBA00023163"/>
    </source>
</evidence>
<dbReference type="SUPFAM" id="SSF46785">
    <property type="entry name" value="Winged helix' DNA-binding domain"/>
    <property type="match status" value="1"/>
</dbReference>
<organism evidence="6 7">
    <name type="scientific">Ruegeria sediminis</name>
    <dbReference type="NCBI Taxonomy" id="2583820"/>
    <lineage>
        <taxon>Bacteria</taxon>
        <taxon>Pseudomonadati</taxon>
        <taxon>Pseudomonadota</taxon>
        <taxon>Alphaproteobacteria</taxon>
        <taxon>Rhodobacterales</taxon>
        <taxon>Roseobacteraceae</taxon>
        <taxon>Ruegeria</taxon>
    </lineage>
</organism>
<keyword evidence="7" id="KW-1185">Reference proteome</keyword>
<dbReference type="InterPro" id="IPR036390">
    <property type="entry name" value="WH_DNA-bd_sf"/>
</dbReference>